<evidence type="ECO:0000259" key="2">
    <source>
        <dbReference type="Pfam" id="PF04892"/>
    </source>
</evidence>
<protein>
    <submittedName>
        <fullName evidence="3">VanZ-like protein</fullName>
    </submittedName>
</protein>
<feature type="transmembrane region" description="Helical" evidence="1">
    <location>
        <begin position="123"/>
        <end position="142"/>
    </location>
</feature>
<keyword evidence="1" id="KW-1133">Transmembrane helix</keyword>
<dbReference type="InterPro" id="IPR006976">
    <property type="entry name" value="VanZ-like"/>
</dbReference>
<keyword evidence="4" id="KW-1185">Reference proteome</keyword>
<feature type="transmembrane region" description="Helical" evidence="1">
    <location>
        <begin position="67"/>
        <end position="85"/>
    </location>
</feature>
<evidence type="ECO:0000313" key="3">
    <source>
        <dbReference type="EMBL" id="EKY27134.1"/>
    </source>
</evidence>
<dbReference type="HOGENOM" id="CLU_096028_0_3_9"/>
<accession>L1QGJ6</accession>
<dbReference type="NCBIfam" id="NF037970">
    <property type="entry name" value="vanZ_1"/>
    <property type="match status" value="1"/>
</dbReference>
<feature type="transmembrane region" description="Helical" evidence="1">
    <location>
        <begin position="92"/>
        <end position="111"/>
    </location>
</feature>
<dbReference type="EMBL" id="AMEZ01000043">
    <property type="protein sequence ID" value="EKY27134.1"/>
    <property type="molecule type" value="Genomic_DNA"/>
</dbReference>
<dbReference type="AlphaFoldDB" id="L1QGJ6"/>
<feature type="transmembrane region" description="Helical" evidence="1">
    <location>
        <begin position="6"/>
        <end position="24"/>
    </location>
</feature>
<evidence type="ECO:0000256" key="1">
    <source>
        <dbReference type="SAM" id="Phobius"/>
    </source>
</evidence>
<dbReference type="InterPro" id="IPR016747">
    <property type="entry name" value="Phosphotransbutyrylase"/>
</dbReference>
<keyword evidence="1" id="KW-0812">Transmembrane</keyword>
<dbReference type="PATRIC" id="fig|545697.3.peg.1521"/>
<organism evidence="3 4">
    <name type="scientific">Clostridium celatum DSM 1785</name>
    <dbReference type="NCBI Taxonomy" id="545697"/>
    <lineage>
        <taxon>Bacteria</taxon>
        <taxon>Bacillati</taxon>
        <taxon>Bacillota</taxon>
        <taxon>Clostridia</taxon>
        <taxon>Eubacteriales</taxon>
        <taxon>Clostridiaceae</taxon>
        <taxon>Clostridium</taxon>
    </lineage>
</organism>
<dbReference type="RefSeq" id="WP_005212972.1">
    <property type="nucleotide sequence ID" value="NZ_KB291635.1"/>
</dbReference>
<evidence type="ECO:0000313" key="4">
    <source>
        <dbReference type="Proteomes" id="UP000010420"/>
    </source>
</evidence>
<sequence length="144" mass="17010">MKNKRIIINWILLILWIIIIFFMSHQPAEVSNQQSDLIIQIFNKIGLDLNSYLGSLATFIIRKTAHFTEYFILYILANNVLRYYFSDKKKRIYILIFVLIYAISDEVHQYFVPGRAMALRDVLIDFSGGFTACLVEIIYKYIKK</sequence>
<reference evidence="3 4" key="1">
    <citation type="submission" date="2012-05" db="EMBL/GenBank/DDBJ databases">
        <authorList>
            <person name="Weinstock G."/>
            <person name="Sodergren E."/>
            <person name="Lobos E.A."/>
            <person name="Fulton L."/>
            <person name="Fulton R."/>
            <person name="Courtney L."/>
            <person name="Fronick C."/>
            <person name="O'Laughlin M."/>
            <person name="Godfrey J."/>
            <person name="Wilson R.M."/>
            <person name="Miner T."/>
            <person name="Farmer C."/>
            <person name="Delehaunty K."/>
            <person name="Cordes M."/>
            <person name="Minx P."/>
            <person name="Tomlinson C."/>
            <person name="Chen J."/>
            <person name="Wollam A."/>
            <person name="Pepin K.H."/>
            <person name="Bhonagiri V."/>
            <person name="Zhang X."/>
            <person name="Suruliraj S."/>
            <person name="Warren W."/>
            <person name="Mitreva M."/>
            <person name="Mardis E.R."/>
            <person name="Wilson R.K."/>
        </authorList>
    </citation>
    <scope>NUCLEOTIDE SEQUENCE [LARGE SCALE GENOMIC DNA]</scope>
    <source>
        <strain evidence="3 4">DSM 1785</strain>
    </source>
</reference>
<keyword evidence="1" id="KW-0472">Membrane</keyword>
<dbReference type="Pfam" id="PF04892">
    <property type="entry name" value="VanZ"/>
    <property type="match status" value="1"/>
</dbReference>
<dbReference type="STRING" id="545697.HMPREF0216_01545"/>
<dbReference type="eggNOG" id="COG5652">
    <property type="taxonomic scope" value="Bacteria"/>
</dbReference>
<proteinExistence type="predicted"/>
<name>L1QGJ6_9CLOT</name>
<feature type="domain" description="VanZ-like" evidence="2">
    <location>
        <begin position="10"/>
        <end position="135"/>
    </location>
</feature>
<dbReference type="OrthoDB" id="291892at2"/>
<comment type="caution">
    <text evidence="3">The sequence shown here is derived from an EMBL/GenBank/DDBJ whole genome shotgun (WGS) entry which is preliminary data.</text>
</comment>
<dbReference type="PIRSF" id="PIRSF019083">
    <property type="entry name" value="UCP019083_VanZ"/>
    <property type="match status" value="1"/>
</dbReference>
<gene>
    <name evidence="3" type="ORF">HMPREF0216_01545</name>
</gene>
<dbReference type="Proteomes" id="UP000010420">
    <property type="component" value="Unassembled WGS sequence"/>
</dbReference>